<dbReference type="Proteomes" id="UP001345013">
    <property type="component" value="Unassembled WGS sequence"/>
</dbReference>
<dbReference type="InterPro" id="IPR027417">
    <property type="entry name" value="P-loop_NTPase"/>
</dbReference>
<keyword evidence="3" id="KW-1185">Reference proteome</keyword>
<comment type="caution">
    <text evidence="2">The sequence shown here is derived from an EMBL/GenBank/DDBJ whole genome shotgun (WGS) entry which is preliminary data.</text>
</comment>
<reference evidence="2 3" key="1">
    <citation type="submission" date="2023-08" db="EMBL/GenBank/DDBJ databases">
        <title>Black Yeasts Isolated from many extreme environments.</title>
        <authorList>
            <person name="Coleine C."/>
            <person name="Stajich J.E."/>
            <person name="Selbmann L."/>
        </authorList>
    </citation>
    <scope>NUCLEOTIDE SEQUENCE [LARGE SCALE GENOMIC DNA]</scope>
    <source>
        <strain evidence="2 3">CCFEE 5885</strain>
    </source>
</reference>
<evidence type="ECO:0000313" key="2">
    <source>
        <dbReference type="EMBL" id="KAK5100920.1"/>
    </source>
</evidence>
<evidence type="ECO:0000313" key="3">
    <source>
        <dbReference type="Proteomes" id="UP001345013"/>
    </source>
</evidence>
<accession>A0ABR0KMW8</accession>
<dbReference type="InterPro" id="IPR011990">
    <property type="entry name" value="TPR-like_helical_dom_sf"/>
</dbReference>
<dbReference type="SUPFAM" id="SSF52540">
    <property type="entry name" value="P-loop containing nucleoside triphosphate hydrolases"/>
    <property type="match status" value="1"/>
</dbReference>
<dbReference type="PANTHER" id="PTHR46082">
    <property type="entry name" value="ATP/GTP-BINDING PROTEIN-RELATED"/>
    <property type="match status" value="1"/>
</dbReference>
<dbReference type="SMART" id="SM00028">
    <property type="entry name" value="TPR"/>
    <property type="match status" value="4"/>
</dbReference>
<name>A0ABR0KMW8_9EURO</name>
<feature type="region of interest" description="Disordered" evidence="1">
    <location>
        <begin position="738"/>
        <end position="815"/>
    </location>
</feature>
<dbReference type="PANTHER" id="PTHR46082:SF6">
    <property type="entry name" value="AAA+ ATPASE DOMAIN-CONTAINING PROTEIN-RELATED"/>
    <property type="match status" value="1"/>
</dbReference>
<proteinExistence type="predicted"/>
<evidence type="ECO:0000256" key="1">
    <source>
        <dbReference type="SAM" id="MobiDB-lite"/>
    </source>
</evidence>
<dbReference type="EMBL" id="JAVRRG010000005">
    <property type="protein sequence ID" value="KAK5100920.1"/>
    <property type="molecule type" value="Genomic_DNA"/>
</dbReference>
<organism evidence="2 3">
    <name type="scientific">Lithohypha guttulata</name>
    <dbReference type="NCBI Taxonomy" id="1690604"/>
    <lineage>
        <taxon>Eukaryota</taxon>
        <taxon>Fungi</taxon>
        <taxon>Dikarya</taxon>
        <taxon>Ascomycota</taxon>
        <taxon>Pezizomycotina</taxon>
        <taxon>Eurotiomycetes</taxon>
        <taxon>Chaetothyriomycetidae</taxon>
        <taxon>Chaetothyriales</taxon>
        <taxon>Trichomeriaceae</taxon>
        <taxon>Lithohypha</taxon>
    </lineage>
</organism>
<dbReference type="Pfam" id="PF13424">
    <property type="entry name" value="TPR_12"/>
    <property type="match status" value="2"/>
</dbReference>
<dbReference type="Gene3D" id="1.25.40.10">
    <property type="entry name" value="Tetratricopeptide repeat domain"/>
    <property type="match status" value="2"/>
</dbReference>
<protein>
    <submittedName>
        <fullName evidence="2">Uncharacterized protein</fullName>
    </submittedName>
</protein>
<dbReference type="SUPFAM" id="SSF48452">
    <property type="entry name" value="TPR-like"/>
    <property type="match status" value="2"/>
</dbReference>
<sequence>MAGHERATEAHFSGHFVTDQNQYIGSRFNTHSGNIQFIQQCKLHRRTGQVAKVFDLSQLLPPRTNRNHRYTFRSAVIATSWIEMLSAKPSRSAQAAQEWRWKSQVAIEACYRTHKRNPESWVFWVHASSASRFQDGYKEIAEHMRIPGRNDPNACILPTVCRWLSDPQNGTWFMVVDNADDEELMLGPSQLGGTPQERQPLKGYLPISDCGTILLTSRTRRVAEIIAEYDEHVLEIGPMSELEALTLVRKKLGQKIKVGDDASQLVRQLDYMPLAISQAAAYIKETTPFVTVASYVRKAQEDPEEQLRLLCLHMRDPRRDQKATNAVLLTWHVSFSYIYKSQRAAGILLALMSILNREHIPIDILEPSYAAIDQCKAARFEDSIAVLRSFDLIGFAEDEASFRMHRLVQLSTRHWLQIHELVDQGVHAVIQSLNQSFPQREPNGYFHQDEVPLCQRLLPHVEEILGLAAPAEYVGVHGNIFWEAGDFYAMIGRRDKAVETQLKTWQAYVQVKGKHDKCSLEQAARLGFRLRCAGKDLEAERILRDVCGQGEELSCHNEPWYWESTRRLGASLSALGKHDEAMHVLSSLLQVVKQAVGENHNDVLTIMEELALVYAQQGQHDQAIVQLQCVVNTSASIDGVRDVETMHRQYRLGSVLYEAGRLDEAESVLRKLVDMSREVWGNFETRVASSKAVLGAVLHQQGQLEKAILLYDEAVSIYEALQGPGFPDATPIRLRASRARQKLSRPDATSSSDQHVLEEDDTSAATPSVLNTVEEDGRKEQELGFQVSPTVGATRRTGRGVPSSSEDDHGGFRQRKSTLWFSKLRTRYLQHLQRTP</sequence>
<dbReference type="InterPro" id="IPR019734">
    <property type="entry name" value="TPR_rpt"/>
</dbReference>
<dbReference type="Gene3D" id="3.40.50.300">
    <property type="entry name" value="P-loop containing nucleotide triphosphate hydrolases"/>
    <property type="match status" value="1"/>
</dbReference>
<gene>
    <name evidence="2" type="ORF">LTR24_000768</name>
</gene>
<dbReference type="InterPro" id="IPR053137">
    <property type="entry name" value="NLR-like"/>
</dbReference>